<feature type="compositionally biased region" description="Basic residues" evidence="1">
    <location>
        <begin position="311"/>
        <end position="332"/>
    </location>
</feature>
<feature type="compositionally biased region" description="Basic residues" evidence="1">
    <location>
        <begin position="605"/>
        <end position="642"/>
    </location>
</feature>
<feature type="compositionally biased region" description="Basic residues" evidence="1">
    <location>
        <begin position="355"/>
        <end position="377"/>
    </location>
</feature>
<feature type="compositionally biased region" description="Low complexity" evidence="1">
    <location>
        <begin position="197"/>
        <end position="206"/>
    </location>
</feature>
<evidence type="ECO:0000256" key="1">
    <source>
        <dbReference type="SAM" id="MobiDB-lite"/>
    </source>
</evidence>
<feature type="compositionally biased region" description="Basic residues" evidence="1">
    <location>
        <begin position="406"/>
        <end position="415"/>
    </location>
</feature>
<feature type="compositionally biased region" description="Basic residues" evidence="1">
    <location>
        <begin position="231"/>
        <end position="285"/>
    </location>
</feature>
<evidence type="ECO:0000313" key="2">
    <source>
        <dbReference type="EMBL" id="CAA9486578.1"/>
    </source>
</evidence>
<feature type="compositionally biased region" description="Basic residues" evidence="1">
    <location>
        <begin position="82"/>
        <end position="96"/>
    </location>
</feature>
<feature type="region of interest" description="Disordered" evidence="1">
    <location>
        <begin position="82"/>
        <end position="139"/>
    </location>
</feature>
<feature type="region of interest" description="Disordered" evidence="1">
    <location>
        <begin position="1"/>
        <end position="40"/>
    </location>
</feature>
<feature type="compositionally biased region" description="Basic residues" evidence="1">
    <location>
        <begin position="540"/>
        <end position="552"/>
    </location>
</feature>
<feature type="compositionally biased region" description="Basic residues" evidence="1">
    <location>
        <begin position="113"/>
        <end position="128"/>
    </location>
</feature>
<feature type="compositionally biased region" description="Basic and acidic residues" evidence="1">
    <location>
        <begin position="724"/>
        <end position="734"/>
    </location>
</feature>
<feature type="compositionally biased region" description="Basic residues" evidence="1">
    <location>
        <begin position="457"/>
        <end position="489"/>
    </location>
</feature>
<feature type="compositionally biased region" description="Basic residues" evidence="1">
    <location>
        <begin position="662"/>
        <end position="700"/>
    </location>
</feature>
<accession>A0A6J4S9A0</accession>
<feature type="non-terminal residue" evidence="2">
    <location>
        <position position="1"/>
    </location>
</feature>
<feature type="compositionally biased region" description="Basic residues" evidence="1">
    <location>
        <begin position="423"/>
        <end position="442"/>
    </location>
</feature>
<proteinExistence type="predicted"/>
<dbReference type="EMBL" id="CADCVO010000231">
    <property type="protein sequence ID" value="CAA9486578.1"/>
    <property type="molecule type" value="Genomic_DNA"/>
</dbReference>
<sequence length="859" mass="95781">ARRLPLSRRLPAPAPPAPRRLPPRRAGHGPRPGPRSGHLRAGAVRRDELHLGDHLLLGRGALRVLLLHGRRPVRLLRLARHGGGPRRGIAHLRRPRPGAGGRDPRRGPGLLGRRPHRALRHHHRRPVRAHAGGPGDVHLRVLGRRLQPLPVRARRGVVPVQDADGGGDPAGHAHAVRARRRRGGQRRRARQPDLDRPGALPAAPRARAVRPLRARRHARGAVHVLRRGRRALRVLRRQRPGLRVHHRHAGRRPRRRPPHLRRPRHRRGRGGRGRHPPRVDRRHRRPERDHRAPSRPAAGRHEGAAGDVRLRLGRRHRHARLLARPRGVRRLHVGADVPRRSRRPHAHGPRDRSRGQHRHRHGRVVRRRRGARRHLRGQARADHELPGGRVPPALGDGLHSLVQARRPRPHGRLRAVRGPPALRRPRVGRLHPRGGGRRRSREPRHGQLLLAGGPRRPDRRLHRHPARGHHRAGRRAGVRRQRGRRHPALLARRRRVHAVLRGGRGAEHGARRAHLRRAGDRPGRQHGPGGPRGVDGVVRRGLRLGPGRRGHRPARDLHLPRAGRDRRPGVGRGRGRGVRRRHGRERPADVRPARLLHGAPAGHARLGRRPGGRDRGRRRAHAAHHGPARHRRAGRQGPRRLVRVGAPGARGGPGGPADLHVLRSRRDHRHLGVGPRRGRAVRRRHGPVGRPRLPGRHARRGAAGDRRGRPRGHVVRHGGRRARARDAQAPDGHARAQGPDAPGAVPDRPHRRHRRRRADPPADPRRQGAAQHHRGRALQRARVPVQARPPHRRGQGPDRPHPPPGGPDPAGGHRPGGPGPRLGADRQVHAGVLPRRRGAQADGRVRVGHAPGEGGLPGM</sequence>
<feature type="region of interest" description="Disordered" evidence="1">
    <location>
        <begin position="231"/>
        <end position="394"/>
    </location>
</feature>
<feature type="region of interest" description="Disordered" evidence="1">
    <location>
        <begin position="502"/>
        <end position="859"/>
    </location>
</feature>
<feature type="compositionally biased region" description="Basic and acidic residues" evidence="1">
    <location>
        <begin position="553"/>
        <end position="568"/>
    </location>
</feature>
<reference evidence="2" key="1">
    <citation type="submission" date="2020-02" db="EMBL/GenBank/DDBJ databases">
        <authorList>
            <person name="Meier V. D."/>
        </authorList>
    </citation>
    <scope>NUCLEOTIDE SEQUENCE</scope>
    <source>
        <strain evidence="2">AVDCRST_MAG13</strain>
    </source>
</reference>
<gene>
    <name evidence="2" type="ORF">AVDCRST_MAG13-1488</name>
</gene>
<feature type="non-terminal residue" evidence="2">
    <location>
        <position position="859"/>
    </location>
</feature>
<protein>
    <submittedName>
        <fullName evidence="2">Internalin, putative</fullName>
    </submittedName>
</protein>
<feature type="compositionally biased region" description="Basic residues" evidence="1">
    <location>
        <begin position="174"/>
        <end position="189"/>
    </location>
</feature>
<organism evidence="2">
    <name type="scientific">uncultured Solirubrobacteraceae bacterium</name>
    <dbReference type="NCBI Taxonomy" id="1162706"/>
    <lineage>
        <taxon>Bacteria</taxon>
        <taxon>Bacillati</taxon>
        <taxon>Actinomycetota</taxon>
        <taxon>Thermoleophilia</taxon>
        <taxon>Solirubrobacterales</taxon>
        <taxon>Solirubrobacteraceae</taxon>
        <taxon>environmental samples</taxon>
    </lineage>
</organism>
<feature type="compositionally biased region" description="Basic and acidic residues" evidence="1">
    <location>
        <begin position="299"/>
        <end position="310"/>
    </location>
</feature>
<name>A0A6J4S9A0_9ACTN</name>
<feature type="region of interest" description="Disordered" evidence="1">
    <location>
        <begin position="153"/>
        <end position="215"/>
    </location>
</feature>
<feature type="region of interest" description="Disordered" evidence="1">
    <location>
        <begin position="406"/>
        <end position="489"/>
    </location>
</feature>
<feature type="compositionally biased region" description="Basic residues" evidence="1">
    <location>
        <begin position="708"/>
        <end position="723"/>
    </location>
</feature>
<feature type="compositionally biased region" description="Basic residues" evidence="1">
    <location>
        <begin position="573"/>
        <end position="584"/>
    </location>
</feature>
<dbReference type="AlphaFoldDB" id="A0A6J4S9A0"/>